<organism evidence="2 3">
    <name type="scientific">Catenovulum sediminis</name>
    <dbReference type="NCBI Taxonomy" id="1740262"/>
    <lineage>
        <taxon>Bacteria</taxon>
        <taxon>Pseudomonadati</taxon>
        <taxon>Pseudomonadota</taxon>
        <taxon>Gammaproteobacteria</taxon>
        <taxon>Alteromonadales</taxon>
        <taxon>Alteromonadaceae</taxon>
        <taxon>Catenovulum</taxon>
    </lineage>
</organism>
<accession>A0ABV1REG9</accession>
<dbReference type="Proteomes" id="UP001467690">
    <property type="component" value="Unassembled WGS sequence"/>
</dbReference>
<sequence length="113" mass="13050">MTKKNRLPEEQKLTVLCRVEPGSLGPTGLDYVEEYCQFAQSKIAPVESWLINWKIIPRYDKSLAETEYSIAGKRITNEQAAAYLEHFEKDLEEVENQLHEVISLLIDKFFADS</sequence>
<keyword evidence="3" id="KW-1185">Reference proteome</keyword>
<feature type="coiled-coil region" evidence="1">
    <location>
        <begin position="77"/>
        <end position="104"/>
    </location>
</feature>
<name>A0ABV1REG9_9ALTE</name>
<evidence type="ECO:0000313" key="3">
    <source>
        <dbReference type="Proteomes" id="UP001467690"/>
    </source>
</evidence>
<evidence type="ECO:0000313" key="2">
    <source>
        <dbReference type="EMBL" id="MER2491171.1"/>
    </source>
</evidence>
<evidence type="ECO:0008006" key="4">
    <source>
        <dbReference type="Google" id="ProtNLM"/>
    </source>
</evidence>
<comment type="caution">
    <text evidence="2">The sequence shown here is derived from an EMBL/GenBank/DDBJ whole genome shotgun (WGS) entry which is preliminary data.</text>
</comment>
<protein>
    <recommendedName>
        <fullName evidence="4">Orphan protein</fullName>
    </recommendedName>
</protein>
<evidence type="ECO:0000256" key="1">
    <source>
        <dbReference type="SAM" id="Coils"/>
    </source>
</evidence>
<proteinExistence type="predicted"/>
<dbReference type="RefSeq" id="WP_143871579.1">
    <property type="nucleotide sequence ID" value="NZ_CP041660.1"/>
</dbReference>
<dbReference type="EMBL" id="JBELOE010000093">
    <property type="protein sequence ID" value="MER2491171.1"/>
    <property type="molecule type" value="Genomic_DNA"/>
</dbReference>
<keyword evidence="1" id="KW-0175">Coiled coil</keyword>
<reference evidence="2 3" key="1">
    <citation type="submission" date="2024-06" db="EMBL/GenBank/DDBJ databases">
        <authorList>
            <person name="Chen R.Y."/>
        </authorList>
    </citation>
    <scope>NUCLEOTIDE SEQUENCE [LARGE SCALE GENOMIC DNA]</scope>
    <source>
        <strain evidence="2 3">D2</strain>
    </source>
</reference>
<gene>
    <name evidence="2" type="ORF">ABS311_04670</name>
</gene>